<dbReference type="STRING" id="208439.AJAP_22365"/>
<accession>A0A075UY38</accession>
<proteinExistence type="predicted"/>
<protein>
    <submittedName>
        <fullName evidence="1">Conserved putative secreted protein</fullName>
    </submittedName>
</protein>
<gene>
    <name evidence="1" type="ORF">AJAP_22365</name>
</gene>
<name>A0A075UY38_9PSEU</name>
<evidence type="ECO:0000313" key="1">
    <source>
        <dbReference type="EMBL" id="AIG77329.1"/>
    </source>
</evidence>
<dbReference type="Proteomes" id="UP000028492">
    <property type="component" value="Chromosome"/>
</dbReference>
<evidence type="ECO:0000313" key="2">
    <source>
        <dbReference type="Proteomes" id="UP000028492"/>
    </source>
</evidence>
<dbReference type="KEGG" id="aja:AJAP_22365"/>
<dbReference type="HOGENOM" id="CLU_055269_1_0_11"/>
<dbReference type="eggNOG" id="COG2372">
    <property type="taxonomic scope" value="Bacteria"/>
</dbReference>
<keyword evidence="2" id="KW-1185">Reference proteome</keyword>
<dbReference type="RefSeq" id="WP_038514880.1">
    <property type="nucleotide sequence ID" value="NZ_CP008953.1"/>
</dbReference>
<dbReference type="AlphaFoldDB" id="A0A075UY38"/>
<organism evidence="1 2">
    <name type="scientific">Amycolatopsis japonica</name>
    <dbReference type="NCBI Taxonomy" id="208439"/>
    <lineage>
        <taxon>Bacteria</taxon>
        <taxon>Bacillati</taxon>
        <taxon>Actinomycetota</taxon>
        <taxon>Actinomycetes</taxon>
        <taxon>Pseudonocardiales</taxon>
        <taxon>Pseudonocardiaceae</taxon>
        <taxon>Amycolatopsis</taxon>
        <taxon>Amycolatopsis japonica group</taxon>
    </lineage>
</organism>
<reference evidence="1 2" key="1">
    <citation type="journal article" date="2014" name="J. Biotechnol.">
        <title>Complete genome sequence of the actinobacterium Amycolatopsis japonica MG417-CF17(T) (=DSM 44213T) producing (S,S)-N,N'-ethylenediaminedisuccinic acid.</title>
        <authorList>
            <person name="Stegmann E."/>
            <person name="Albersmeier A."/>
            <person name="Spohn M."/>
            <person name="Gert H."/>
            <person name="Weber T."/>
            <person name="Wohlleben W."/>
            <person name="Kalinowski J."/>
            <person name="Ruckert C."/>
        </authorList>
    </citation>
    <scope>NUCLEOTIDE SEQUENCE [LARGE SCALE GENOMIC DNA]</scope>
    <source>
        <strain evidence="2">MG417-CF17 (DSM 44213)</strain>
    </source>
</reference>
<sequence>MRKPRLTDWLFLALALVIGTAAVFVALRPAPGSAHSAHRQQPVVTADLLQAAHSDGLSEAESGYRFERVTIPAVRGPEVPVAFRILGPDGRPVTRFLDNQTKQMHFFAVRDDMNVFQHVHPRLDGDTWHTNLELTDGGAYRMFAEFVPLDTKDPKHPVVLGVPFTVPGDTTFVPVPAPAGDTVTATGYRVTRVDGAARIPSMRAQVLRFALRGPDGALLTAVDPHLGANGHMTGFHSMLLSATHLHPVQPLGVALAGGELTFNSLFSERGEYRLFLEFSHGGRVHTAAITVAVD</sequence>
<dbReference type="EMBL" id="CP008953">
    <property type="protein sequence ID" value="AIG77329.1"/>
    <property type="molecule type" value="Genomic_DNA"/>
</dbReference>